<sequence>MSHIYRKSILPFLSHHALAPIFCNLTNLSPITAHLPHPNRSSTLQKHLSATLKPYFLLRHIRNKYKRKMH</sequence>
<name>A0AAP0YKK7_PREIN</name>
<evidence type="ECO:0000313" key="2">
    <source>
        <dbReference type="Proteomes" id="UP000032541"/>
    </source>
</evidence>
<protein>
    <submittedName>
        <fullName evidence="1">Uncharacterized protein</fullName>
    </submittedName>
</protein>
<proteinExistence type="predicted"/>
<organism evidence="1 2">
    <name type="scientific">Prevotella intermedia ZT</name>
    <dbReference type="NCBI Taxonomy" id="1347790"/>
    <lineage>
        <taxon>Bacteria</taxon>
        <taxon>Pseudomonadati</taxon>
        <taxon>Bacteroidota</taxon>
        <taxon>Bacteroidia</taxon>
        <taxon>Bacteroidales</taxon>
        <taxon>Prevotellaceae</taxon>
        <taxon>Prevotella</taxon>
    </lineage>
</organism>
<accession>A0AAP0YKK7</accession>
<dbReference type="EMBL" id="ATMK01000022">
    <property type="protein sequence ID" value="KJJ86533.1"/>
    <property type="molecule type" value="Genomic_DNA"/>
</dbReference>
<gene>
    <name evidence="1" type="ORF">M573_122022</name>
</gene>
<comment type="caution">
    <text evidence="1">The sequence shown here is derived from an EMBL/GenBank/DDBJ whole genome shotgun (WGS) entry which is preliminary data.</text>
</comment>
<dbReference type="AlphaFoldDB" id="A0AAP0YKK7"/>
<evidence type="ECO:0000313" key="1">
    <source>
        <dbReference type="EMBL" id="KJJ86533.1"/>
    </source>
</evidence>
<reference evidence="1 2" key="1">
    <citation type="journal article" date="2015" name="BMC Genomics">
        <title>Comparative genome analysis of Prevotella intermedia strain isolated from infected root canal reveals features related to pathogenicity and adaptation.</title>
        <authorList>
            <person name="Ruan Y."/>
            <person name="Shen L."/>
            <person name="Zou Y."/>
            <person name="Qi Z."/>
            <person name="Yin J."/>
            <person name="Jiang J."/>
            <person name="Guo L."/>
            <person name="He L."/>
            <person name="Chen Z."/>
            <person name="Tang Z."/>
            <person name="Qin S."/>
        </authorList>
    </citation>
    <scope>NUCLEOTIDE SEQUENCE [LARGE SCALE GENOMIC DNA]</scope>
    <source>
        <strain evidence="1 2">ZT</strain>
    </source>
</reference>
<dbReference type="Proteomes" id="UP000032541">
    <property type="component" value="Unassembled WGS sequence"/>
</dbReference>